<accession>A0A8H7DFR5</accession>
<dbReference type="OrthoDB" id="3066703at2759"/>
<organism evidence="1 2">
    <name type="scientific">Mycena sanguinolenta</name>
    <dbReference type="NCBI Taxonomy" id="230812"/>
    <lineage>
        <taxon>Eukaryota</taxon>
        <taxon>Fungi</taxon>
        <taxon>Dikarya</taxon>
        <taxon>Basidiomycota</taxon>
        <taxon>Agaricomycotina</taxon>
        <taxon>Agaricomycetes</taxon>
        <taxon>Agaricomycetidae</taxon>
        <taxon>Agaricales</taxon>
        <taxon>Marasmiineae</taxon>
        <taxon>Mycenaceae</taxon>
        <taxon>Mycena</taxon>
    </lineage>
</organism>
<evidence type="ECO:0000313" key="1">
    <source>
        <dbReference type="EMBL" id="KAF7371457.1"/>
    </source>
</evidence>
<keyword evidence="2" id="KW-1185">Reference proteome</keyword>
<gene>
    <name evidence="1" type="ORF">MSAN_00782700</name>
</gene>
<name>A0A8H7DFR5_9AGAR</name>
<comment type="caution">
    <text evidence="1">The sequence shown here is derived from an EMBL/GenBank/DDBJ whole genome shotgun (WGS) entry which is preliminary data.</text>
</comment>
<sequence length="98" mass="11097">MHRSLRLDTLSLLPISIRRFAIPAANGSVDDLDHLLDLVEDDAARYTQCLPVLYANLDPNRIPDEEHLNTDAVICANFALDTLAEKLDHMPKFTWPDQ</sequence>
<protein>
    <submittedName>
        <fullName evidence="1">Uncharacterized protein</fullName>
    </submittedName>
</protein>
<evidence type="ECO:0000313" key="2">
    <source>
        <dbReference type="Proteomes" id="UP000623467"/>
    </source>
</evidence>
<reference evidence="1" key="1">
    <citation type="submission" date="2020-05" db="EMBL/GenBank/DDBJ databases">
        <title>Mycena genomes resolve the evolution of fungal bioluminescence.</title>
        <authorList>
            <person name="Tsai I.J."/>
        </authorList>
    </citation>
    <scope>NUCLEOTIDE SEQUENCE</scope>
    <source>
        <strain evidence="1">160909Yilan</strain>
    </source>
</reference>
<dbReference type="EMBL" id="JACAZH010000004">
    <property type="protein sequence ID" value="KAF7371457.1"/>
    <property type="molecule type" value="Genomic_DNA"/>
</dbReference>
<proteinExistence type="predicted"/>
<dbReference type="AlphaFoldDB" id="A0A8H7DFR5"/>
<dbReference type="Proteomes" id="UP000623467">
    <property type="component" value="Unassembled WGS sequence"/>
</dbReference>